<proteinExistence type="predicted"/>
<accession>A0A2T7AHK2</accession>
<name>A0A2T7AHK2_9ENTR</name>
<comment type="caution">
    <text evidence="1">The sequence shown here is derived from an EMBL/GenBank/DDBJ whole genome shotgun (WGS) entry which is preliminary data.</text>
</comment>
<reference evidence="1 2" key="1">
    <citation type="submission" date="2016-12" db="EMBL/GenBank/DDBJ databases">
        <title>Analysis of the Molecular Diversity Among Cronobacter Species Isolated from Filth Flies Using a Pan Genomic DNA Microarray.</title>
        <authorList>
            <person name="Pava-Ripoll M."/>
            <person name="Tall B."/>
            <person name="Farber J."/>
            <person name="Fanning S."/>
            <person name="Lehner A."/>
            <person name="Stephan R."/>
            <person name="Pagotto F."/>
            <person name="Iverson C."/>
            <person name="Ziobro G."/>
            <person name="Miller A."/>
            <person name="Pearson R."/>
            <person name="Yan Q."/>
            <person name="Kim M."/>
            <person name="Jeong S."/>
            <person name="Park J."/>
            <person name="Jun S."/>
            <person name="Choi H."/>
            <person name="Chung T."/>
            <person name="Yoo Y."/>
            <person name="Park E."/>
            <person name="Hwang S."/>
            <person name="Lee B."/>
            <person name="Sathyamoorthy V."/>
            <person name="Carter L."/>
            <person name="Mammel M."/>
            <person name="Jackson S."/>
            <person name="Kothary M."/>
            <person name="Patel I."/>
            <person name="Grim C."/>
            <person name="Gopinath G."/>
            <person name="Gangiredla J."/>
            <person name="Chase H."/>
        </authorList>
    </citation>
    <scope>NUCLEOTIDE SEQUENCE [LARGE SCALE GENOMIC DNA]</scope>
    <source>
        <strain evidence="1 2">MOD1-Md1s</strain>
    </source>
</reference>
<sequence>MPEASIVHDGYGFRCTRLEMALPLALGLDGSAVLNHPGTLPEGWLAAALDQLFVAAPTLTGVTLPWAQWRDEPQAQALFDAVQCDYLARDAFWQLPLW</sequence>
<dbReference type="Proteomes" id="UP000244378">
    <property type="component" value="Unassembled WGS sequence"/>
</dbReference>
<protein>
    <submittedName>
        <fullName evidence="1">Acetyltransferase</fullName>
    </submittedName>
</protein>
<keyword evidence="1" id="KW-0808">Transferase</keyword>
<dbReference type="EMBL" id="MSAE01000072">
    <property type="protein sequence ID" value="PUX07154.1"/>
    <property type="molecule type" value="Genomic_DNA"/>
</dbReference>
<dbReference type="AlphaFoldDB" id="A0A2T7AHK2"/>
<feature type="non-terminal residue" evidence="1">
    <location>
        <position position="98"/>
    </location>
</feature>
<gene>
    <name evidence="1" type="ORF">AUN14_20805</name>
</gene>
<organism evidence="1 2">
    <name type="scientific">Cronobacter muytjensii</name>
    <dbReference type="NCBI Taxonomy" id="413501"/>
    <lineage>
        <taxon>Bacteria</taxon>
        <taxon>Pseudomonadati</taxon>
        <taxon>Pseudomonadota</taxon>
        <taxon>Gammaproteobacteria</taxon>
        <taxon>Enterobacterales</taxon>
        <taxon>Enterobacteriaceae</taxon>
        <taxon>Cronobacter</taxon>
    </lineage>
</organism>
<dbReference type="GO" id="GO:0016740">
    <property type="term" value="F:transferase activity"/>
    <property type="evidence" value="ECO:0007669"/>
    <property type="project" value="UniProtKB-KW"/>
</dbReference>
<evidence type="ECO:0000313" key="1">
    <source>
        <dbReference type="EMBL" id="PUX07154.1"/>
    </source>
</evidence>
<evidence type="ECO:0000313" key="2">
    <source>
        <dbReference type="Proteomes" id="UP000244378"/>
    </source>
</evidence>